<reference evidence="2" key="1">
    <citation type="submission" date="2016-10" db="EMBL/GenBank/DDBJ databases">
        <authorList>
            <person name="Varghese N."/>
            <person name="Submissions S."/>
        </authorList>
    </citation>
    <scope>NUCLEOTIDE SEQUENCE [LARGE SCALE GENOMIC DNA]</scope>
    <source>
        <strain evidence="2">LMG 2223</strain>
    </source>
</reference>
<proteinExistence type="predicted"/>
<dbReference type="EMBL" id="LT629802">
    <property type="protein sequence ID" value="SDV04613.1"/>
    <property type="molecule type" value="Genomic_DNA"/>
</dbReference>
<dbReference type="AlphaFoldDB" id="A0A1H2NGR5"/>
<dbReference type="Proteomes" id="UP000198600">
    <property type="component" value="Chromosome I"/>
</dbReference>
<evidence type="ECO:0000313" key="2">
    <source>
        <dbReference type="Proteomes" id="UP000198600"/>
    </source>
</evidence>
<gene>
    <name evidence="1" type="ORF">SAMN05216202_3700</name>
</gene>
<organism evidence="1 2">
    <name type="scientific">Pseudomonas mucidolens</name>
    <dbReference type="NCBI Taxonomy" id="46679"/>
    <lineage>
        <taxon>Bacteria</taxon>
        <taxon>Pseudomonadati</taxon>
        <taxon>Pseudomonadota</taxon>
        <taxon>Gammaproteobacteria</taxon>
        <taxon>Pseudomonadales</taxon>
        <taxon>Pseudomonadaceae</taxon>
        <taxon>Pseudomonas</taxon>
    </lineage>
</organism>
<keyword evidence="2" id="KW-1185">Reference proteome</keyword>
<dbReference type="STRING" id="46679.SAMN05216202_3700"/>
<protein>
    <submittedName>
        <fullName evidence="1">Uncharacterized protein</fullName>
    </submittedName>
</protein>
<sequence>MGPLAMLGQAGSMAAGDAAAGMAAAEDARRKLADVQNGIAKSQREETNQLISGLLATAGGVRY</sequence>
<dbReference type="RefSeq" id="WP_084379317.1">
    <property type="nucleotide sequence ID" value="NZ_CAXAPY010000026.1"/>
</dbReference>
<evidence type="ECO:0000313" key="1">
    <source>
        <dbReference type="EMBL" id="SDV04613.1"/>
    </source>
</evidence>
<accession>A0A1H2NGR5</accession>
<name>A0A1H2NGR5_9PSED</name>